<gene>
    <name evidence="5" type="ORF">HK105_209139</name>
</gene>
<feature type="region of interest" description="Disordered" evidence="3">
    <location>
        <begin position="64"/>
        <end position="83"/>
    </location>
</feature>
<keyword evidence="4" id="KW-0812">Transmembrane</keyword>
<feature type="compositionally biased region" description="Low complexity" evidence="3">
    <location>
        <begin position="64"/>
        <end position="78"/>
    </location>
</feature>
<accession>A0ABR4MVW9</accession>
<evidence type="ECO:0000256" key="2">
    <source>
        <dbReference type="ARBA" id="ARBA00022737"/>
    </source>
</evidence>
<protein>
    <submittedName>
        <fullName evidence="5">Uncharacterized protein</fullName>
    </submittedName>
</protein>
<dbReference type="Proteomes" id="UP001527925">
    <property type="component" value="Unassembled WGS sequence"/>
</dbReference>
<keyword evidence="4" id="KW-0472">Membrane</keyword>
<comment type="caution">
    <text evidence="5">The sequence shown here is derived from an EMBL/GenBank/DDBJ whole genome shotgun (WGS) entry which is preliminary data.</text>
</comment>
<feature type="transmembrane region" description="Helical" evidence="4">
    <location>
        <begin position="331"/>
        <end position="352"/>
    </location>
</feature>
<feature type="compositionally biased region" description="Polar residues" evidence="3">
    <location>
        <begin position="603"/>
        <end position="616"/>
    </location>
</feature>
<name>A0ABR4MVW9_9FUNG</name>
<feature type="transmembrane region" description="Helical" evidence="4">
    <location>
        <begin position="297"/>
        <end position="319"/>
    </location>
</feature>
<keyword evidence="1" id="KW-0853">WD repeat</keyword>
<dbReference type="EMBL" id="JADGIZ020000113">
    <property type="protein sequence ID" value="KAL2911411.1"/>
    <property type="molecule type" value="Genomic_DNA"/>
</dbReference>
<keyword evidence="2" id="KW-0677">Repeat</keyword>
<organism evidence="5 6">
    <name type="scientific">Polyrhizophydium stewartii</name>
    <dbReference type="NCBI Taxonomy" id="2732419"/>
    <lineage>
        <taxon>Eukaryota</taxon>
        <taxon>Fungi</taxon>
        <taxon>Fungi incertae sedis</taxon>
        <taxon>Chytridiomycota</taxon>
        <taxon>Chytridiomycota incertae sedis</taxon>
        <taxon>Chytridiomycetes</taxon>
        <taxon>Rhizophydiales</taxon>
        <taxon>Rhizophydiales incertae sedis</taxon>
        <taxon>Polyrhizophydium</taxon>
    </lineage>
</organism>
<reference evidence="5 6" key="1">
    <citation type="submission" date="2023-09" db="EMBL/GenBank/DDBJ databases">
        <title>Pangenome analysis of Batrachochytrium dendrobatidis and related Chytrids.</title>
        <authorList>
            <person name="Yacoub M.N."/>
            <person name="Stajich J.E."/>
            <person name="James T.Y."/>
        </authorList>
    </citation>
    <scope>NUCLEOTIDE SEQUENCE [LARGE SCALE GENOMIC DNA]</scope>
    <source>
        <strain evidence="5 6">JEL0888</strain>
    </source>
</reference>
<feature type="transmembrane region" description="Helical" evidence="4">
    <location>
        <begin position="439"/>
        <end position="463"/>
    </location>
</feature>
<feature type="compositionally biased region" description="Basic and acidic residues" evidence="3">
    <location>
        <begin position="540"/>
        <end position="556"/>
    </location>
</feature>
<evidence type="ECO:0000256" key="1">
    <source>
        <dbReference type="ARBA" id="ARBA00022574"/>
    </source>
</evidence>
<proteinExistence type="predicted"/>
<feature type="transmembrane region" description="Helical" evidence="4">
    <location>
        <begin position="401"/>
        <end position="419"/>
    </location>
</feature>
<dbReference type="PANTHER" id="PTHR15574:SF40">
    <property type="entry name" value="WD AND TETRATRICOPEPTIDE REPEATS PROTEIN 1"/>
    <property type="match status" value="1"/>
</dbReference>
<evidence type="ECO:0000313" key="6">
    <source>
        <dbReference type="Proteomes" id="UP001527925"/>
    </source>
</evidence>
<sequence length="695" mass="73400">MLTVKDVFFMGGDDAFVASGSDDGEVVNLVQRHPFDPMIAVSGIDNTIKILEPVRPFLDDVGASAAGSAGDPEPASARQRARRAMRQVFGSAVPMPPPGSPAWLAQSPLWDPLGHSFDSTEFVKRLRRRRQGRLAARLGGSPDAAALLEMLAAEHPDEAGSGTTNRNSHEATADLLVDWFLDNINQAALPSMGSNREFNPSLTDPMPVSFSVRQGVDPPPPRASSLMALAPYICAENELRKTRSRFISFISFAMGRGLGYAPVGSGADAWQSSEWLRLIAGLVSGHRRLHGQPRDDMGLSALDVVALSYSALVVVLSLVQLRSLLALPPSLYSRLVVALSLSIPVYMVGNALRVYVPALHGHSAAPLGNVPISINVTLGILMQFEFLRLLAPLLPIVPPRALLVVQVVAGVLCAVYVATGLQPLLPESWRAGIEVYWHAFIWLLGAYDTTVQAVLLHFVVTRLRGAPHSFKRRYMAIIGLAMTVLVVAGVLSVLTSVSDLSPVALVYVAMGPTYELCALMSMLQLRAVLAEHARRAHAPLPHELRDDLEGRADGQDAGKTTTSGHGLLAALACWFPWRRSKASGSTPAAVESGESVGAGTRVQPPSGTTAVGSSRTTVTAPSAVDAAATLDGGVSRPARFGASLAASLLSRDDGGGSTVWSGLAPPRSLARGDAAMELPLIESRGGRSLAGSAAG</sequence>
<feature type="transmembrane region" description="Helical" evidence="4">
    <location>
        <begin position="372"/>
        <end position="394"/>
    </location>
</feature>
<evidence type="ECO:0000256" key="4">
    <source>
        <dbReference type="SAM" id="Phobius"/>
    </source>
</evidence>
<evidence type="ECO:0000313" key="5">
    <source>
        <dbReference type="EMBL" id="KAL2911411.1"/>
    </source>
</evidence>
<feature type="transmembrane region" description="Helical" evidence="4">
    <location>
        <begin position="504"/>
        <end position="525"/>
    </location>
</feature>
<keyword evidence="4" id="KW-1133">Transmembrane helix</keyword>
<evidence type="ECO:0000256" key="3">
    <source>
        <dbReference type="SAM" id="MobiDB-lite"/>
    </source>
</evidence>
<dbReference type="InterPro" id="IPR045151">
    <property type="entry name" value="DCAF8"/>
</dbReference>
<dbReference type="PANTHER" id="PTHR15574">
    <property type="entry name" value="WD REPEAT DOMAIN-CONTAINING FAMILY"/>
    <property type="match status" value="1"/>
</dbReference>
<feature type="region of interest" description="Disordered" evidence="3">
    <location>
        <begin position="585"/>
        <end position="616"/>
    </location>
</feature>
<feature type="transmembrane region" description="Helical" evidence="4">
    <location>
        <begin position="475"/>
        <end position="498"/>
    </location>
</feature>
<feature type="region of interest" description="Disordered" evidence="3">
    <location>
        <begin position="540"/>
        <end position="562"/>
    </location>
</feature>
<keyword evidence="6" id="KW-1185">Reference proteome</keyword>